<dbReference type="InterPro" id="IPR036097">
    <property type="entry name" value="HisK_dim/P_sf"/>
</dbReference>
<keyword evidence="14" id="KW-1185">Reference proteome</keyword>
<evidence type="ECO:0000259" key="10">
    <source>
        <dbReference type="PROSITE" id="PS50109"/>
    </source>
</evidence>
<feature type="domain" description="HAMP" evidence="12">
    <location>
        <begin position="203"/>
        <end position="255"/>
    </location>
</feature>
<dbReference type="SMART" id="SM00304">
    <property type="entry name" value="HAMP"/>
    <property type="match status" value="1"/>
</dbReference>
<dbReference type="Pfam" id="PF02518">
    <property type="entry name" value="HATPase_c"/>
    <property type="match status" value="1"/>
</dbReference>
<keyword evidence="9" id="KW-0812">Transmembrane</keyword>
<dbReference type="Pfam" id="PF00512">
    <property type="entry name" value="HisKA"/>
    <property type="match status" value="1"/>
</dbReference>
<dbReference type="CDD" id="cd06225">
    <property type="entry name" value="HAMP"/>
    <property type="match status" value="1"/>
</dbReference>
<dbReference type="SUPFAM" id="SSF55785">
    <property type="entry name" value="PYP-like sensor domain (PAS domain)"/>
    <property type="match status" value="1"/>
</dbReference>
<evidence type="ECO:0000259" key="12">
    <source>
        <dbReference type="PROSITE" id="PS50885"/>
    </source>
</evidence>
<dbReference type="PROSITE" id="PS50885">
    <property type="entry name" value="HAMP"/>
    <property type="match status" value="1"/>
</dbReference>
<dbReference type="InterPro" id="IPR003660">
    <property type="entry name" value="HAMP_dom"/>
</dbReference>
<evidence type="ECO:0000259" key="11">
    <source>
        <dbReference type="PROSITE" id="PS50112"/>
    </source>
</evidence>
<sequence length="593" mass="67158">MFNSIKYRFITIYFLLVLLVMSIVGTFIINRLETQQINNVAENMSQTLDSINRTSTYMTNKNWQEQNSEISNTLTEWKLSPDESIYAISGSKSPEIIASTTNRDELIKGTNALSYKILNSELVLSALNGETTDAIVVNNNSAQREKHIAMPIFSSDGDVRGILYMTHNLSNVYKVINDAKIILTYATILALIITTVLGYFIASSITEPIRDVTKTASEMAKGNFDQKVEVKSKDEIGNLASMFNFLTEELKVTINQMDLEKSKLNTIFNYMAEGVIAIDRDGYLIHVNPIARKILKLDENALFKKQDLGDLKIYNLNYYDTSSLQGESQVEIDDNFYKVKYAPFKRENMENSGIIVVLQDITKEHKLDMMRKEFVANVSHELKTPITTIKTYTETLLDSPVDEEQTRYFLNVIDRENNRMARLVSDLLQLSNMDYNNYNFDLQEVDTYDIINQTLDGLAVLIKEKNHNIIIDVPVDIKNIIADRHSLEQILMNIVSNAVKYTDPSGEIKISASSNYFNVNIVVEDNGIGIPQEDLNRIFERFYRVEKGRSRAMGGTGLGLSIAKQTTKEMGGDIKIESDFGKGTKVTLTFKAA</sequence>
<dbReference type="InterPro" id="IPR004358">
    <property type="entry name" value="Sig_transdc_His_kin-like_C"/>
</dbReference>
<dbReference type="Gene3D" id="3.30.565.10">
    <property type="entry name" value="Histidine kinase-like ATPase, C-terminal domain"/>
    <property type="match status" value="1"/>
</dbReference>
<dbReference type="EC" id="2.7.13.3" evidence="3"/>
<evidence type="ECO:0000256" key="4">
    <source>
        <dbReference type="ARBA" id="ARBA00022553"/>
    </source>
</evidence>
<evidence type="ECO:0000256" key="3">
    <source>
        <dbReference type="ARBA" id="ARBA00012438"/>
    </source>
</evidence>
<keyword evidence="4" id="KW-0597">Phosphoprotein</keyword>
<dbReference type="SUPFAM" id="SSF55874">
    <property type="entry name" value="ATPase domain of HSP90 chaperone/DNA topoisomerase II/histidine kinase"/>
    <property type="match status" value="1"/>
</dbReference>
<dbReference type="PRINTS" id="PR00344">
    <property type="entry name" value="BCTRLSENSOR"/>
</dbReference>
<dbReference type="SMART" id="SM00387">
    <property type="entry name" value="HATPase_c"/>
    <property type="match status" value="1"/>
</dbReference>
<dbReference type="RefSeq" id="WP_210059857.1">
    <property type="nucleotide sequence ID" value="NZ_JAGGLJ010000001.1"/>
</dbReference>
<dbReference type="PROSITE" id="PS50109">
    <property type="entry name" value="HIS_KIN"/>
    <property type="match status" value="1"/>
</dbReference>
<dbReference type="InterPro" id="IPR036890">
    <property type="entry name" value="HATPase_C_sf"/>
</dbReference>
<evidence type="ECO:0000256" key="9">
    <source>
        <dbReference type="SAM" id="Phobius"/>
    </source>
</evidence>
<keyword evidence="5 13" id="KW-0808">Transferase</keyword>
<keyword evidence="7" id="KW-0902">Two-component regulatory system</keyword>
<dbReference type="Pfam" id="PF00672">
    <property type="entry name" value="HAMP"/>
    <property type="match status" value="1"/>
</dbReference>
<feature type="transmembrane region" description="Helical" evidence="9">
    <location>
        <begin position="12"/>
        <end position="29"/>
    </location>
</feature>
<evidence type="ECO:0000256" key="5">
    <source>
        <dbReference type="ARBA" id="ARBA00022679"/>
    </source>
</evidence>
<accession>A0ABS4K9V2</accession>
<dbReference type="InterPro" id="IPR003661">
    <property type="entry name" value="HisK_dim/P_dom"/>
</dbReference>
<evidence type="ECO:0000256" key="8">
    <source>
        <dbReference type="ARBA" id="ARBA00023136"/>
    </source>
</evidence>
<dbReference type="SMART" id="SM00388">
    <property type="entry name" value="HisKA"/>
    <property type="match status" value="1"/>
</dbReference>
<comment type="caution">
    <text evidence="13">The sequence shown here is derived from an EMBL/GenBank/DDBJ whole genome shotgun (WGS) entry which is preliminary data.</text>
</comment>
<keyword evidence="8 9" id="KW-0472">Membrane</keyword>
<evidence type="ECO:0000256" key="7">
    <source>
        <dbReference type="ARBA" id="ARBA00023012"/>
    </source>
</evidence>
<dbReference type="Gene3D" id="1.10.287.130">
    <property type="match status" value="1"/>
</dbReference>
<organism evidence="13 14">
    <name type="scientific">Peptoniphilus stercorisuis</name>
    <dbReference type="NCBI Taxonomy" id="1436965"/>
    <lineage>
        <taxon>Bacteria</taxon>
        <taxon>Bacillati</taxon>
        <taxon>Bacillota</taxon>
        <taxon>Tissierellia</taxon>
        <taxon>Tissierellales</taxon>
        <taxon>Peptoniphilaceae</taxon>
        <taxon>Peptoniphilus</taxon>
    </lineage>
</organism>
<name>A0ABS4K9V2_9FIRM</name>
<feature type="domain" description="Histidine kinase" evidence="10">
    <location>
        <begin position="377"/>
        <end position="593"/>
    </location>
</feature>
<evidence type="ECO:0000313" key="13">
    <source>
        <dbReference type="EMBL" id="MBP2024552.1"/>
    </source>
</evidence>
<dbReference type="SUPFAM" id="SSF158472">
    <property type="entry name" value="HAMP domain-like"/>
    <property type="match status" value="1"/>
</dbReference>
<evidence type="ECO:0000313" key="14">
    <source>
        <dbReference type="Proteomes" id="UP001519306"/>
    </source>
</evidence>
<dbReference type="PROSITE" id="PS50112">
    <property type="entry name" value="PAS"/>
    <property type="match status" value="1"/>
</dbReference>
<comment type="catalytic activity">
    <reaction evidence="1">
        <text>ATP + protein L-histidine = ADP + protein N-phospho-L-histidine.</text>
        <dbReference type="EC" id="2.7.13.3"/>
    </reaction>
</comment>
<keyword evidence="6 13" id="KW-0418">Kinase</keyword>
<dbReference type="InterPro" id="IPR035965">
    <property type="entry name" value="PAS-like_dom_sf"/>
</dbReference>
<dbReference type="Proteomes" id="UP001519306">
    <property type="component" value="Unassembled WGS sequence"/>
</dbReference>
<dbReference type="InterPro" id="IPR000014">
    <property type="entry name" value="PAS"/>
</dbReference>
<keyword evidence="9" id="KW-1133">Transmembrane helix</keyword>
<dbReference type="CDD" id="cd00075">
    <property type="entry name" value="HATPase"/>
    <property type="match status" value="1"/>
</dbReference>
<dbReference type="GO" id="GO:0004673">
    <property type="term" value="F:protein histidine kinase activity"/>
    <property type="evidence" value="ECO:0007669"/>
    <property type="project" value="UniProtKB-EC"/>
</dbReference>
<evidence type="ECO:0000256" key="1">
    <source>
        <dbReference type="ARBA" id="ARBA00000085"/>
    </source>
</evidence>
<evidence type="ECO:0000256" key="2">
    <source>
        <dbReference type="ARBA" id="ARBA00004370"/>
    </source>
</evidence>
<evidence type="ECO:0000256" key="6">
    <source>
        <dbReference type="ARBA" id="ARBA00022777"/>
    </source>
</evidence>
<protein>
    <recommendedName>
        <fullName evidence="3">histidine kinase</fullName>
        <ecNumber evidence="3">2.7.13.3</ecNumber>
    </recommendedName>
</protein>
<comment type="subcellular location">
    <subcellularLocation>
        <location evidence="2">Membrane</location>
    </subcellularLocation>
</comment>
<feature type="transmembrane region" description="Helical" evidence="9">
    <location>
        <begin position="182"/>
        <end position="202"/>
    </location>
</feature>
<gene>
    <name evidence="13" type="ORF">J2Z71_000067</name>
</gene>
<proteinExistence type="predicted"/>
<dbReference type="PANTHER" id="PTHR45453">
    <property type="entry name" value="PHOSPHATE REGULON SENSOR PROTEIN PHOR"/>
    <property type="match status" value="1"/>
</dbReference>
<dbReference type="InterPro" id="IPR003594">
    <property type="entry name" value="HATPase_dom"/>
</dbReference>
<feature type="domain" description="PAS" evidence="11">
    <location>
        <begin position="260"/>
        <end position="311"/>
    </location>
</feature>
<dbReference type="InterPro" id="IPR050351">
    <property type="entry name" value="BphY/WalK/GraS-like"/>
</dbReference>
<dbReference type="CDD" id="cd00082">
    <property type="entry name" value="HisKA"/>
    <property type="match status" value="1"/>
</dbReference>
<dbReference type="EMBL" id="JAGGLJ010000001">
    <property type="protein sequence ID" value="MBP2024552.1"/>
    <property type="molecule type" value="Genomic_DNA"/>
</dbReference>
<reference evidence="13 14" key="1">
    <citation type="submission" date="2021-03" db="EMBL/GenBank/DDBJ databases">
        <title>Genomic Encyclopedia of Type Strains, Phase IV (KMG-IV): sequencing the most valuable type-strain genomes for metagenomic binning, comparative biology and taxonomic classification.</title>
        <authorList>
            <person name="Goeker M."/>
        </authorList>
    </citation>
    <scope>NUCLEOTIDE SEQUENCE [LARGE SCALE GENOMIC DNA]</scope>
    <source>
        <strain evidence="13 14">DSM 27563</strain>
    </source>
</reference>
<dbReference type="PANTHER" id="PTHR45453:SF1">
    <property type="entry name" value="PHOSPHATE REGULON SENSOR PROTEIN PHOR"/>
    <property type="match status" value="1"/>
</dbReference>
<dbReference type="Gene3D" id="6.10.340.10">
    <property type="match status" value="1"/>
</dbReference>
<dbReference type="SUPFAM" id="SSF47384">
    <property type="entry name" value="Homodimeric domain of signal transducing histidine kinase"/>
    <property type="match status" value="1"/>
</dbReference>
<dbReference type="Gene3D" id="3.30.450.20">
    <property type="entry name" value="PAS domain"/>
    <property type="match status" value="1"/>
</dbReference>
<dbReference type="InterPro" id="IPR005467">
    <property type="entry name" value="His_kinase_dom"/>
</dbReference>